<accession>A3MV62</accession>
<dbReference type="InterPro" id="IPR001737">
    <property type="entry name" value="KsgA/Erm"/>
</dbReference>
<proteinExistence type="inferred from homology"/>
<evidence type="ECO:0000313" key="10">
    <source>
        <dbReference type="Proteomes" id="UP000001431"/>
    </source>
</evidence>
<evidence type="ECO:0000259" key="8">
    <source>
        <dbReference type="SMART" id="SM00650"/>
    </source>
</evidence>
<dbReference type="PROSITE" id="PS01131">
    <property type="entry name" value="RRNA_A_DIMETH"/>
    <property type="match status" value="1"/>
</dbReference>
<evidence type="ECO:0000256" key="2">
    <source>
        <dbReference type="ARBA" id="ARBA00022603"/>
    </source>
</evidence>
<dbReference type="CDD" id="cd02440">
    <property type="entry name" value="AdoMet_MTases"/>
    <property type="match status" value="1"/>
</dbReference>
<keyword evidence="6" id="KW-0963">Cytoplasm</keyword>
<dbReference type="EC" id="2.1.1.-" evidence="6"/>
<dbReference type="HAMAP" id="MF_00607">
    <property type="entry name" value="16SrRNA_methyltr_A"/>
    <property type="match status" value="1"/>
</dbReference>
<reference evidence="9" key="1">
    <citation type="submission" date="2007-02" db="EMBL/GenBank/DDBJ databases">
        <title>Complete sequence of Pyrobaculum calidifontis JCM 11548.</title>
        <authorList>
            <consortium name="US DOE Joint Genome Institute"/>
            <person name="Copeland A."/>
            <person name="Lucas S."/>
            <person name="Lapidus A."/>
            <person name="Barry K."/>
            <person name="Glavina del Rio T."/>
            <person name="Dalin E."/>
            <person name="Tice H."/>
            <person name="Pitluck S."/>
            <person name="Chain P."/>
            <person name="Malfatti S."/>
            <person name="Shin M."/>
            <person name="Vergez L."/>
            <person name="Schmutz J."/>
            <person name="Larimer F."/>
            <person name="Land M."/>
            <person name="Hauser L."/>
            <person name="Kyrpides N."/>
            <person name="Mikhailova N."/>
            <person name="Cozen A.E."/>
            <person name="Fitz-Gibbon S.T."/>
            <person name="House C.H."/>
            <person name="Saltikov C."/>
            <person name="Lowe T.M."/>
            <person name="Richardson P."/>
        </authorList>
    </citation>
    <scope>NUCLEOTIDE SEQUENCE [LARGE SCALE GENOMIC DNA]</scope>
    <source>
        <strain evidence="9">JCM 11548</strain>
    </source>
</reference>
<dbReference type="PROSITE" id="PS51689">
    <property type="entry name" value="SAM_RNA_A_N6_MT"/>
    <property type="match status" value="1"/>
</dbReference>
<dbReference type="SMART" id="SM00650">
    <property type="entry name" value="rADc"/>
    <property type="match status" value="1"/>
</dbReference>
<evidence type="ECO:0000256" key="5">
    <source>
        <dbReference type="ARBA" id="ARBA00022884"/>
    </source>
</evidence>
<dbReference type="GO" id="GO:0005737">
    <property type="term" value="C:cytoplasm"/>
    <property type="evidence" value="ECO:0007669"/>
    <property type="project" value="UniProtKB-SubCell"/>
</dbReference>
<dbReference type="Pfam" id="PF00398">
    <property type="entry name" value="RrnaAD"/>
    <property type="match status" value="1"/>
</dbReference>
<dbReference type="EMBL" id="CP000561">
    <property type="protein sequence ID" value="ABO08529.1"/>
    <property type="molecule type" value="Genomic_DNA"/>
</dbReference>
<sequence>MGRRRRFSQHFLKSREVAEFIVGLVPPGLDVLEVGPGRGALTIPLAEKSRVVYAIEIDRGLAEELRRAAPPNVVVIVGDALEVEWPPAQYFVSNVPYEITSPLLLKLARHRLPAVVTVQKEVADRLAAEPGTEEYGRLTVAVRCHYDVEVVRVLPPHAFSPPPKVYSAVVRLTPRPPCIEDFEGFQRFTAALFSARRKTLRRLKLADSEKRIFQLSLEEIVELYKRTRGP</sequence>
<dbReference type="eggNOG" id="arCOG04131">
    <property type="taxonomic scope" value="Archaea"/>
</dbReference>
<comment type="subcellular location">
    <subcellularLocation>
        <location evidence="6">Cytoplasm</location>
    </subcellularLocation>
</comment>
<dbReference type="SUPFAM" id="SSF53335">
    <property type="entry name" value="S-adenosyl-L-methionine-dependent methyltransferases"/>
    <property type="match status" value="1"/>
</dbReference>
<dbReference type="PANTHER" id="PTHR11727">
    <property type="entry name" value="DIMETHYLADENOSINE TRANSFERASE"/>
    <property type="match status" value="1"/>
</dbReference>
<keyword evidence="3 6" id="KW-0808">Transferase</keyword>
<feature type="binding site" evidence="6 7">
    <location>
        <position position="35"/>
    </location>
    <ligand>
        <name>S-adenosyl-L-methionine</name>
        <dbReference type="ChEBI" id="CHEBI:59789"/>
    </ligand>
</feature>
<feature type="binding site" evidence="6 7">
    <location>
        <position position="94"/>
    </location>
    <ligand>
        <name>S-adenosyl-L-methionine</name>
        <dbReference type="ChEBI" id="CHEBI:59789"/>
    </ligand>
</feature>
<dbReference type="InterPro" id="IPR020596">
    <property type="entry name" value="rRNA_Ade_Mease_Trfase_CS"/>
</dbReference>
<dbReference type="GeneID" id="4909461"/>
<feature type="binding site" evidence="6 7">
    <location>
        <position position="79"/>
    </location>
    <ligand>
        <name>S-adenosyl-L-methionine</name>
        <dbReference type="ChEBI" id="CHEBI:59789"/>
    </ligand>
</feature>
<feature type="domain" description="Ribosomal RNA adenine methylase transferase N-terminal" evidence="8">
    <location>
        <begin position="17"/>
        <end position="176"/>
    </location>
</feature>
<dbReference type="InterPro" id="IPR020598">
    <property type="entry name" value="rRNA_Ade_methylase_Trfase_N"/>
</dbReference>
<keyword evidence="4 6" id="KW-0949">S-adenosyl-L-methionine</keyword>
<evidence type="ECO:0000256" key="7">
    <source>
        <dbReference type="PROSITE-ProRule" id="PRU01026"/>
    </source>
</evidence>
<dbReference type="RefSeq" id="WP_011849787.1">
    <property type="nucleotide sequence ID" value="NC_009073.1"/>
</dbReference>
<dbReference type="InterPro" id="IPR029063">
    <property type="entry name" value="SAM-dependent_MTases_sf"/>
</dbReference>
<keyword evidence="5 6" id="KW-0694">RNA-binding</keyword>
<dbReference type="STRING" id="410359.Pcal_1104"/>
<dbReference type="Proteomes" id="UP000001431">
    <property type="component" value="Chromosome"/>
</dbReference>
<evidence type="ECO:0000256" key="3">
    <source>
        <dbReference type="ARBA" id="ARBA00022679"/>
    </source>
</evidence>
<dbReference type="InterPro" id="IPR011530">
    <property type="entry name" value="rRNA_adenine_dimethylase"/>
</dbReference>
<dbReference type="AlphaFoldDB" id="A3MV62"/>
<dbReference type="HOGENOM" id="CLU_041220_0_2_2"/>
<gene>
    <name evidence="6" type="primary">rsmA</name>
    <name evidence="6" type="synonym">ksgA</name>
    <name evidence="9" type="ordered locus">Pcal_1104</name>
</gene>
<comment type="similarity">
    <text evidence="6">Belongs to the class I-like SAM-binding methyltransferase superfamily. rRNA adenine N(6)-methyltransferase family. RsmA subfamily.</text>
</comment>
<keyword evidence="2 6" id="KW-0489">Methyltransferase</keyword>
<keyword evidence="10" id="KW-1185">Reference proteome</keyword>
<evidence type="ECO:0000256" key="4">
    <source>
        <dbReference type="ARBA" id="ARBA00022691"/>
    </source>
</evidence>
<comment type="function">
    <text evidence="6">Specifically dimethylates two adjacent adenosines in the loop of a conserved hairpin near the 3'-end of 16S rRNA in the 30S particle. May play a critical role in biogenesis of 30S subunits.</text>
</comment>
<dbReference type="NCBIfam" id="TIGR00755">
    <property type="entry name" value="ksgA"/>
    <property type="match status" value="1"/>
</dbReference>
<organism evidence="9 10">
    <name type="scientific">Pyrobaculum calidifontis (strain DSM 21063 / JCM 11548 / VA1)</name>
    <dbReference type="NCBI Taxonomy" id="410359"/>
    <lineage>
        <taxon>Archaea</taxon>
        <taxon>Thermoproteota</taxon>
        <taxon>Thermoprotei</taxon>
        <taxon>Thermoproteales</taxon>
        <taxon>Thermoproteaceae</taxon>
        <taxon>Pyrobaculum</taxon>
    </lineage>
</organism>
<dbReference type="PANTHER" id="PTHR11727:SF7">
    <property type="entry name" value="DIMETHYLADENOSINE TRANSFERASE-RELATED"/>
    <property type="match status" value="1"/>
</dbReference>
<dbReference type="KEGG" id="pcl:Pcal_1104"/>
<dbReference type="GO" id="GO:0000179">
    <property type="term" value="F:rRNA (adenine-N6,N6-)-dimethyltransferase activity"/>
    <property type="evidence" value="ECO:0007669"/>
    <property type="project" value="UniProtKB-UniRule"/>
</dbReference>
<feature type="binding site" evidence="6 7">
    <location>
        <position position="56"/>
    </location>
    <ligand>
        <name>S-adenosyl-L-methionine</name>
        <dbReference type="ChEBI" id="CHEBI:59789"/>
    </ligand>
</feature>
<feature type="binding site" evidence="6 7">
    <location>
        <position position="10"/>
    </location>
    <ligand>
        <name>S-adenosyl-L-methionine</name>
        <dbReference type="ChEBI" id="CHEBI:59789"/>
    </ligand>
</feature>
<dbReference type="OrthoDB" id="9883at2157"/>
<evidence type="ECO:0000256" key="6">
    <source>
        <dbReference type="HAMAP-Rule" id="MF_00607"/>
    </source>
</evidence>
<keyword evidence="1 6" id="KW-0698">rRNA processing</keyword>
<dbReference type="Gene3D" id="3.40.50.150">
    <property type="entry name" value="Vaccinia Virus protein VP39"/>
    <property type="match status" value="1"/>
</dbReference>
<evidence type="ECO:0000313" key="9">
    <source>
        <dbReference type="EMBL" id="ABO08529.1"/>
    </source>
</evidence>
<dbReference type="GO" id="GO:0003723">
    <property type="term" value="F:RNA binding"/>
    <property type="evidence" value="ECO:0007669"/>
    <property type="project" value="UniProtKB-UniRule"/>
</dbReference>
<protein>
    <recommendedName>
        <fullName evidence="6">Probable ribosomal RNA small subunit methyltransferase A</fullName>
        <ecNumber evidence="6">2.1.1.-</ecNumber>
    </recommendedName>
    <alternativeName>
        <fullName evidence="6">16S rRNA dimethyladenosine transferase</fullName>
    </alternativeName>
    <alternativeName>
        <fullName evidence="6">16S rRNA dimethylase</fullName>
    </alternativeName>
    <alternativeName>
        <fullName evidence="6">S-adenosylmethionine-6-N',N'-adenosyl(rRNA) dimethyltransferase</fullName>
    </alternativeName>
</protein>
<name>A3MV62_PYRCJ</name>
<feature type="binding site" evidence="6 7">
    <location>
        <position position="12"/>
    </location>
    <ligand>
        <name>S-adenosyl-L-methionine</name>
        <dbReference type="ChEBI" id="CHEBI:59789"/>
    </ligand>
</feature>
<evidence type="ECO:0000256" key="1">
    <source>
        <dbReference type="ARBA" id="ARBA00022552"/>
    </source>
</evidence>